<protein>
    <submittedName>
        <fullName evidence="1">Uncharacterized protein</fullName>
    </submittedName>
</protein>
<dbReference type="AlphaFoldDB" id="A0A178IL06"/>
<accession>A0A178IL06</accession>
<gene>
    <name evidence="1" type="ORF">AW736_07155</name>
</gene>
<organism evidence="1 2">
    <name type="scientific">Termitidicoccus mucosus</name>
    <dbReference type="NCBI Taxonomy" id="1184151"/>
    <lineage>
        <taxon>Bacteria</taxon>
        <taxon>Pseudomonadati</taxon>
        <taxon>Verrucomicrobiota</taxon>
        <taxon>Opitutia</taxon>
        <taxon>Opitutales</taxon>
        <taxon>Opitutaceae</taxon>
        <taxon>Termitidicoccus</taxon>
    </lineage>
</organism>
<keyword evidence="2" id="KW-1185">Reference proteome</keyword>
<dbReference type="STRING" id="1184151.AW736_07155"/>
<comment type="caution">
    <text evidence="1">The sequence shown here is derived from an EMBL/GenBank/DDBJ whole genome shotgun (WGS) entry which is preliminary data.</text>
</comment>
<sequence length="351" mass="37564">MELLLVIVILSAVAWMLTSTVGDNIAQVRYDDTRNRLDAIRGAVLGPTGAAALERGILSGYVVDNGVLPENIKALVTRIVDDSVEPAVAHDAFGLTAPVFNQGSAGEAKLEQPEHLLMKGHRGAYVAALANGWFRDGWGTELGSDGTAGIDCPTLPDGGSGNEGNNVDADNHGWCVTRSQDRWYVDSYGLDGKEGQLTGTPYEQDMPMSPPILADDWQVNVQGRSVRIYNKTGAILELGGVNLSAALLVYKNDANGDGPNWESVRTAAVLVNSLGNSDYFEAPFPNTGRVPIPTGEHLLVLVHEPGGGHSDTPDLAALVATEEWKGTQQYITKRVKFYSRGGVPDMVLEIR</sequence>
<reference evidence="1 2" key="1">
    <citation type="submission" date="2016-01" db="EMBL/GenBank/DDBJ databases">
        <title>High potential of lignocellulose degradation of a new Verrucomicrobia species.</title>
        <authorList>
            <person name="Wang Y."/>
            <person name="Shi Y."/>
            <person name="Qiu Z."/>
            <person name="Liu S."/>
            <person name="Yang H."/>
        </authorList>
    </citation>
    <scope>NUCLEOTIDE SEQUENCE [LARGE SCALE GENOMIC DNA]</scope>
    <source>
        <strain evidence="1 2">TSB47</strain>
    </source>
</reference>
<name>A0A178IL06_9BACT</name>
<evidence type="ECO:0000313" key="2">
    <source>
        <dbReference type="Proteomes" id="UP000078486"/>
    </source>
</evidence>
<evidence type="ECO:0000313" key="1">
    <source>
        <dbReference type="EMBL" id="OAM90562.1"/>
    </source>
</evidence>
<dbReference type="Proteomes" id="UP000078486">
    <property type="component" value="Unassembled WGS sequence"/>
</dbReference>
<proteinExistence type="predicted"/>
<dbReference type="EMBL" id="LRRQ01000054">
    <property type="protein sequence ID" value="OAM90562.1"/>
    <property type="molecule type" value="Genomic_DNA"/>
</dbReference>